<accession>A0A9X3NL38</accession>
<feature type="signal peptide" evidence="1">
    <location>
        <begin position="1"/>
        <end position="21"/>
    </location>
</feature>
<name>A0A9X3NL38_9ACTN</name>
<evidence type="ECO:0000259" key="2">
    <source>
        <dbReference type="Pfam" id="PF20598"/>
    </source>
</evidence>
<sequence length="221" mass="24462">MRFLLGFLVLASLALPASAQAAPLLTVDLARESVRYGGAHRVEGTLTDATVPLANQEVILEGRRYPYEGSYRVIERGTTDAEGRFRFDAELDRNHRLRVVAPAQTLTSQRLQAYTLPGFELSFRAISPGVVRLYQRYTVPKNVRLSAPTLFYLGKRGASKASLRRTGELKRVKAGRYTSQVTVTLPSGWNGAFRYASCFRASTGSGMGDPNQSCPKLRLQF</sequence>
<keyword evidence="1" id="KW-0732">Signal</keyword>
<dbReference type="Proteomes" id="UP001147653">
    <property type="component" value="Unassembled WGS sequence"/>
</dbReference>
<organism evidence="3 4">
    <name type="scientific">Solirubrobacter phytolaccae</name>
    <dbReference type="NCBI Taxonomy" id="1404360"/>
    <lineage>
        <taxon>Bacteria</taxon>
        <taxon>Bacillati</taxon>
        <taxon>Actinomycetota</taxon>
        <taxon>Thermoleophilia</taxon>
        <taxon>Solirubrobacterales</taxon>
        <taxon>Solirubrobacteraceae</taxon>
        <taxon>Solirubrobacter</taxon>
    </lineage>
</organism>
<gene>
    <name evidence="3" type="ORF">OJ997_24345</name>
</gene>
<evidence type="ECO:0000313" key="4">
    <source>
        <dbReference type="Proteomes" id="UP001147653"/>
    </source>
</evidence>
<evidence type="ECO:0000313" key="3">
    <source>
        <dbReference type="EMBL" id="MDA0183462.1"/>
    </source>
</evidence>
<dbReference type="EMBL" id="JAPDDP010000054">
    <property type="protein sequence ID" value="MDA0183462.1"/>
    <property type="molecule type" value="Genomic_DNA"/>
</dbReference>
<evidence type="ECO:0000256" key="1">
    <source>
        <dbReference type="SAM" id="SignalP"/>
    </source>
</evidence>
<comment type="caution">
    <text evidence="3">The sequence shown here is derived from an EMBL/GenBank/DDBJ whole genome shotgun (WGS) entry which is preliminary data.</text>
</comment>
<protein>
    <recommendedName>
        <fullName evidence="2">DUF6795 domain-containing protein</fullName>
    </recommendedName>
</protein>
<proteinExistence type="predicted"/>
<dbReference type="AlphaFoldDB" id="A0A9X3NL38"/>
<dbReference type="RefSeq" id="WP_270027851.1">
    <property type="nucleotide sequence ID" value="NZ_JAPDDP010000054.1"/>
</dbReference>
<feature type="chain" id="PRO_5040899177" description="DUF6795 domain-containing protein" evidence="1">
    <location>
        <begin position="22"/>
        <end position="221"/>
    </location>
</feature>
<dbReference type="InterPro" id="IPR046474">
    <property type="entry name" value="DUF6795"/>
</dbReference>
<dbReference type="Pfam" id="PF20598">
    <property type="entry name" value="DUF6795"/>
    <property type="match status" value="1"/>
</dbReference>
<keyword evidence="4" id="KW-1185">Reference proteome</keyword>
<feature type="domain" description="DUF6795" evidence="2">
    <location>
        <begin position="42"/>
        <end position="113"/>
    </location>
</feature>
<reference evidence="3" key="1">
    <citation type="submission" date="2022-10" db="EMBL/GenBank/DDBJ databases">
        <title>The WGS of Solirubrobacter phytolaccae KCTC 29190.</title>
        <authorList>
            <person name="Jiang Z."/>
        </authorList>
    </citation>
    <scope>NUCLEOTIDE SEQUENCE</scope>
    <source>
        <strain evidence="3">KCTC 29190</strain>
    </source>
</reference>